<dbReference type="PANTHER" id="PTHR43343">
    <property type="entry name" value="PEPTIDASE S12"/>
    <property type="match status" value="1"/>
</dbReference>
<dbReference type="InterPro" id="IPR051201">
    <property type="entry name" value="Chloro_Bact_Ser_Proteases"/>
</dbReference>
<keyword evidence="3" id="KW-0378">Hydrolase</keyword>
<dbReference type="SUPFAM" id="SSF50156">
    <property type="entry name" value="PDZ domain-like"/>
    <property type="match status" value="1"/>
</dbReference>
<dbReference type="CDD" id="cd06781">
    <property type="entry name" value="cpPDZ_BsHtra-like"/>
    <property type="match status" value="1"/>
</dbReference>
<dbReference type="InterPro" id="IPR001478">
    <property type="entry name" value="PDZ"/>
</dbReference>
<dbReference type="PROSITE" id="PS50106">
    <property type="entry name" value="PDZ"/>
    <property type="match status" value="1"/>
</dbReference>
<evidence type="ECO:0000256" key="2">
    <source>
        <dbReference type="ARBA" id="ARBA00022670"/>
    </source>
</evidence>
<dbReference type="InterPro" id="IPR009003">
    <property type="entry name" value="Peptidase_S1_PA"/>
</dbReference>
<protein>
    <submittedName>
        <fullName evidence="8">Serine protease</fullName>
    </submittedName>
</protein>
<dbReference type="OrthoDB" id="9758917at2"/>
<keyword evidence="6" id="KW-1133">Transmembrane helix</keyword>
<keyword evidence="6" id="KW-0812">Transmembrane</keyword>
<sequence>MDYRREDQNQENNNQQNNNSNEQNQYNSKADEPNSYKQEEERRVVWNSDDTRDDSDKVDAPVISKQNSQPNQTIYEAGETAASVEESREKNNNKTKKRRAASWLSPILGGVIGGGLVLGVFPYLPNQQEENTPITENASSGQEQSPNFTKTSASKNNSDSIADMVEELSPSIVGISNIQNQQSSFGFENNSNKGVESGTGTGIVFKKDGDKAYIVTNNHVVEGANKVKVSLFDGSDTEAKLVGSDALTDLAVLEISSKGIDSVASFGNSSKARPGDQVIAIGNPLGHDFSRTVTEGIISGINRSVDVSTSQGSWEMNVLQTDAAINAGNSGGPLINSDGQVIGINSLKISETGVESIGFAIPSNDLQPIVDELLEKGNVERPFLGVSMLDMERVPQNYQEGTLGLFGDQLNKGAYIDDVQSGSAAQKAGIKSGDVIVGINGKSVTNTGDLKNILYKETKIGDKVTMDVLREGKKQTFSVTLSQKEEES</sequence>
<proteinExistence type="inferred from homology"/>
<dbReference type="InterPro" id="IPR043504">
    <property type="entry name" value="Peptidase_S1_PA_chymotrypsin"/>
</dbReference>
<reference evidence="9" key="1">
    <citation type="submission" date="2015-08" db="EMBL/GenBank/DDBJ databases">
        <title>Genome sequencing project for genomic taxonomy and phylogenomics of Bacillus-like bacteria.</title>
        <authorList>
            <person name="Liu B."/>
            <person name="Wang J."/>
            <person name="Zhu Y."/>
            <person name="Liu G."/>
            <person name="Chen Q."/>
            <person name="Chen Z."/>
            <person name="Lan J."/>
            <person name="Che J."/>
            <person name="Ge C."/>
            <person name="Shi H."/>
            <person name="Pan Z."/>
            <person name="Liu X."/>
        </authorList>
    </citation>
    <scope>NUCLEOTIDE SEQUENCE [LARGE SCALE GENOMIC DNA]</scope>
    <source>
        <strain evidence="9">FJAT-4402</strain>
    </source>
</reference>
<reference evidence="8 9" key="2">
    <citation type="journal article" date="2016" name="Int. J. Syst. Evol. Microbiol.">
        <title>Bacillus gobiensis sp. nov., isolated from a soil sample.</title>
        <authorList>
            <person name="Liu B."/>
            <person name="Liu G.H."/>
            <person name="Cetin S."/>
            <person name="Schumann P."/>
            <person name="Pan Z.Z."/>
            <person name="Chen Q.Q."/>
        </authorList>
    </citation>
    <scope>NUCLEOTIDE SEQUENCE [LARGE SCALE GENOMIC DNA]</scope>
    <source>
        <strain evidence="8 9">FJAT-4402</strain>
    </source>
</reference>
<dbReference type="GO" id="GO:0006508">
    <property type="term" value="P:proteolysis"/>
    <property type="evidence" value="ECO:0007669"/>
    <property type="project" value="UniProtKB-KW"/>
</dbReference>
<keyword evidence="6" id="KW-0472">Membrane</keyword>
<dbReference type="Proteomes" id="UP000067625">
    <property type="component" value="Chromosome"/>
</dbReference>
<feature type="domain" description="PDZ" evidence="7">
    <location>
        <begin position="388"/>
        <end position="472"/>
    </location>
</feature>
<evidence type="ECO:0000256" key="3">
    <source>
        <dbReference type="ARBA" id="ARBA00022801"/>
    </source>
</evidence>
<feature type="transmembrane region" description="Helical" evidence="6">
    <location>
        <begin position="100"/>
        <end position="124"/>
    </location>
</feature>
<feature type="compositionally biased region" description="Basic and acidic residues" evidence="5">
    <location>
        <begin position="29"/>
        <end position="44"/>
    </location>
</feature>
<dbReference type="Gene3D" id="2.40.10.10">
    <property type="entry name" value="Trypsin-like serine proteases"/>
    <property type="match status" value="2"/>
</dbReference>
<dbReference type="Pfam" id="PF13365">
    <property type="entry name" value="Trypsin_2"/>
    <property type="match status" value="1"/>
</dbReference>
<keyword evidence="9" id="KW-1185">Reference proteome</keyword>
<dbReference type="SUPFAM" id="SSF50494">
    <property type="entry name" value="Trypsin-like serine proteases"/>
    <property type="match status" value="1"/>
</dbReference>
<dbReference type="SMART" id="SM00228">
    <property type="entry name" value="PDZ"/>
    <property type="match status" value="1"/>
</dbReference>
<evidence type="ECO:0000259" key="7">
    <source>
        <dbReference type="PROSITE" id="PS50106"/>
    </source>
</evidence>
<dbReference type="PRINTS" id="PR00834">
    <property type="entry name" value="PROTEASES2C"/>
</dbReference>
<dbReference type="PANTHER" id="PTHR43343:SF3">
    <property type="entry name" value="PROTEASE DO-LIKE 8, CHLOROPLASTIC"/>
    <property type="match status" value="1"/>
</dbReference>
<evidence type="ECO:0000313" key="9">
    <source>
        <dbReference type="Proteomes" id="UP000067625"/>
    </source>
</evidence>
<feature type="compositionally biased region" description="Polar residues" evidence="5">
    <location>
        <begin position="64"/>
        <end position="74"/>
    </location>
</feature>
<dbReference type="PATRIC" id="fig|1441095.3.peg.2744"/>
<evidence type="ECO:0000256" key="5">
    <source>
        <dbReference type="SAM" id="MobiDB-lite"/>
    </source>
</evidence>
<dbReference type="InterPro" id="IPR036034">
    <property type="entry name" value="PDZ_sf"/>
</dbReference>
<feature type="compositionally biased region" description="Low complexity" evidence="5">
    <location>
        <begin position="10"/>
        <end position="28"/>
    </location>
</feature>
<evidence type="ECO:0000256" key="1">
    <source>
        <dbReference type="ARBA" id="ARBA00010541"/>
    </source>
</evidence>
<dbReference type="Gene3D" id="2.30.42.10">
    <property type="match status" value="1"/>
</dbReference>
<organism evidence="8 9">
    <name type="scientific">Bacillus gobiensis</name>
    <dbReference type="NCBI Taxonomy" id="1441095"/>
    <lineage>
        <taxon>Bacteria</taxon>
        <taxon>Bacillati</taxon>
        <taxon>Bacillota</taxon>
        <taxon>Bacilli</taxon>
        <taxon>Bacillales</taxon>
        <taxon>Bacillaceae</taxon>
        <taxon>Bacillus</taxon>
    </lineage>
</organism>
<name>A0A0M4FHQ8_9BACI</name>
<accession>A0A0M4FHQ8</accession>
<dbReference type="InterPro" id="IPR001940">
    <property type="entry name" value="Peptidase_S1C"/>
</dbReference>
<dbReference type="AlphaFoldDB" id="A0A0M4FHQ8"/>
<evidence type="ECO:0000256" key="4">
    <source>
        <dbReference type="ARBA" id="ARBA00022825"/>
    </source>
</evidence>
<feature type="region of interest" description="Disordered" evidence="5">
    <location>
        <begin position="1"/>
        <end position="99"/>
    </location>
</feature>
<keyword evidence="4" id="KW-0720">Serine protease</keyword>
<feature type="region of interest" description="Disordered" evidence="5">
    <location>
        <begin position="130"/>
        <end position="156"/>
    </location>
</feature>
<evidence type="ECO:0000313" key="8">
    <source>
        <dbReference type="EMBL" id="ALC82311.1"/>
    </source>
</evidence>
<dbReference type="STRING" id="1441095.AM592_12510"/>
<dbReference type="Pfam" id="PF13180">
    <property type="entry name" value="PDZ_2"/>
    <property type="match status" value="1"/>
</dbReference>
<comment type="similarity">
    <text evidence="1">Belongs to the peptidase S1C family.</text>
</comment>
<keyword evidence="2 8" id="KW-0645">Protease</keyword>
<gene>
    <name evidence="8" type="ORF">AM592_12510</name>
</gene>
<dbReference type="GO" id="GO:0004252">
    <property type="term" value="F:serine-type endopeptidase activity"/>
    <property type="evidence" value="ECO:0007669"/>
    <property type="project" value="InterPro"/>
</dbReference>
<evidence type="ECO:0000256" key="6">
    <source>
        <dbReference type="SAM" id="Phobius"/>
    </source>
</evidence>
<dbReference type="RefSeq" id="WP_053604096.1">
    <property type="nucleotide sequence ID" value="NZ_CP012600.1"/>
</dbReference>
<dbReference type="EMBL" id="CP012600">
    <property type="protein sequence ID" value="ALC82311.1"/>
    <property type="molecule type" value="Genomic_DNA"/>
</dbReference>